<dbReference type="PANTHER" id="PTHR46680:SF3">
    <property type="entry name" value="NF-KAPPA-B INHIBITOR CACTUS"/>
    <property type="match status" value="1"/>
</dbReference>
<dbReference type="KEGG" id="mcys:MCB1EB_0701"/>
<dbReference type="Proteomes" id="UP000282597">
    <property type="component" value="Chromosome"/>
</dbReference>
<dbReference type="GO" id="GO:0071356">
    <property type="term" value="P:cellular response to tumor necrosis factor"/>
    <property type="evidence" value="ECO:0007669"/>
    <property type="project" value="TreeGrafter"/>
</dbReference>
<dbReference type="GO" id="GO:0005829">
    <property type="term" value="C:cytosol"/>
    <property type="evidence" value="ECO:0007669"/>
    <property type="project" value="TreeGrafter"/>
</dbReference>
<evidence type="ECO:0000256" key="1">
    <source>
        <dbReference type="ARBA" id="ARBA00022737"/>
    </source>
</evidence>
<keyword evidence="1" id="KW-0677">Repeat</keyword>
<sequence>MRISSLTFFSQNREEPLNAQQTSIRAASASQIQTMSVREYRKNQTMHNAARASQIAQLYRFLREGADVNELEKRSGYSPLQIALEIMLINDSDEAQVIVTALIKNGAKVNTVTSQRGQTALHIFVMAQKDDADVQYLRKKGGANGIKDHQGQTPFSLAIDHENLNLILALLTPPEKEVDLALETDINVKGKFGQTALHIAVSKQNLTAITTLLHFKAKLLKNSRDETPLDLAHKLTKSSDPGEADIGAAIVALLDPLPPYTETIENHLALNHQFA</sequence>
<dbReference type="Gene3D" id="1.25.40.20">
    <property type="entry name" value="Ankyrin repeat-containing domain"/>
    <property type="match status" value="2"/>
</dbReference>
<keyword evidence="2" id="KW-0040">ANK repeat</keyword>
<name>A0A2Z6ETZ3_9BURK</name>
<dbReference type="GO" id="GO:0051059">
    <property type="term" value="F:NF-kappaB binding"/>
    <property type="evidence" value="ECO:0007669"/>
    <property type="project" value="TreeGrafter"/>
</dbReference>
<evidence type="ECO:0000313" key="4">
    <source>
        <dbReference type="Proteomes" id="UP000282597"/>
    </source>
</evidence>
<evidence type="ECO:0000313" key="3">
    <source>
        <dbReference type="EMBL" id="BBE08862.1"/>
    </source>
</evidence>
<keyword evidence="4" id="KW-1185">Reference proteome</keyword>
<dbReference type="InterPro" id="IPR051070">
    <property type="entry name" value="NF-kappa-B_inhibitor"/>
</dbReference>
<dbReference type="InterPro" id="IPR002110">
    <property type="entry name" value="Ankyrin_rpt"/>
</dbReference>
<dbReference type="InterPro" id="IPR036770">
    <property type="entry name" value="Ankyrin_rpt-contain_sf"/>
</dbReference>
<evidence type="ECO:0000256" key="2">
    <source>
        <dbReference type="ARBA" id="ARBA00023043"/>
    </source>
</evidence>
<proteinExistence type="predicted"/>
<dbReference type="RefSeq" id="WP_045362925.1">
    <property type="nucleotide sequence ID" value="NZ_AP018150.1"/>
</dbReference>
<dbReference type="Pfam" id="PF12796">
    <property type="entry name" value="Ank_2"/>
    <property type="match status" value="1"/>
</dbReference>
<dbReference type="Pfam" id="PF00023">
    <property type="entry name" value="Ank"/>
    <property type="match status" value="1"/>
</dbReference>
<reference evidence="3 4" key="1">
    <citation type="journal article" date="2018" name="Microbes Environ.">
        <title>Comparative Genomic Insights into Endofungal Lifestyles of Two Bacterial Endosymbionts, Mycoavidus cysteinexigens and Burkholderia rhizoxinica.</title>
        <authorList>
            <person name="Sharmin D."/>
            <person name="Guo Y."/>
            <person name="Nishizawa T."/>
            <person name="Ohshima S."/>
            <person name="Sato Y."/>
            <person name="Takashima Y."/>
            <person name="Narisawa K."/>
            <person name="Ohta H."/>
        </authorList>
    </citation>
    <scope>NUCLEOTIDE SEQUENCE [LARGE SCALE GENOMIC DNA]</scope>
    <source>
        <strain evidence="3 4">B1-EB</strain>
    </source>
</reference>
<organism evidence="3 4">
    <name type="scientific">Mycoavidus cysteinexigens</name>
    <dbReference type="NCBI Taxonomy" id="1553431"/>
    <lineage>
        <taxon>Bacteria</taxon>
        <taxon>Pseudomonadati</taxon>
        <taxon>Pseudomonadota</taxon>
        <taxon>Betaproteobacteria</taxon>
        <taxon>Burkholderiales</taxon>
        <taxon>Burkholderiaceae</taxon>
        <taxon>Mycoavidus</taxon>
    </lineage>
</organism>
<dbReference type="SUPFAM" id="SSF48403">
    <property type="entry name" value="Ankyrin repeat"/>
    <property type="match status" value="1"/>
</dbReference>
<gene>
    <name evidence="3" type="ORF">MCB1EB_0701</name>
</gene>
<dbReference type="EMBL" id="AP018150">
    <property type="protein sequence ID" value="BBE08862.1"/>
    <property type="molecule type" value="Genomic_DNA"/>
</dbReference>
<dbReference type="PANTHER" id="PTHR46680">
    <property type="entry name" value="NF-KAPPA-B INHIBITOR ALPHA"/>
    <property type="match status" value="1"/>
</dbReference>
<protein>
    <submittedName>
        <fullName evidence="3">Uncharacterized protein</fullName>
    </submittedName>
</protein>
<dbReference type="SMART" id="SM00248">
    <property type="entry name" value="ANK"/>
    <property type="match status" value="5"/>
</dbReference>
<dbReference type="AlphaFoldDB" id="A0A2Z6ETZ3"/>
<accession>A0A2Z6ETZ3</accession>